<feature type="transmembrane region" description="Helical" evidence="2">
    <location>
        <begin position="143"/>
        <end position="167"/>
    </location>
</feature>
<feature type="compositionally biased region" description="Polar residues" evidence="1">
    <location>
        <begin position="1"/>
        <end position="11"/>
    </location>
</feature>
<dbReference type="AlphaFoldDB" id="A0A0C3E0Y2"/>
<dbReference type="HOGENOM" id="CLU_829388_0_0_1"/>
<proteinExistence type="predicted"/>
<protein>
    <submittedName>
        <fullName evidence="3">Uncharacterized protein</fullName>
    </submittedName>
</protein>
<feature type="region of interest" description="Disordered" evidence="1">
    <location>
        <begin position="207"/>
        <end position="283"/>
    </location>
</feature>
<feature type="compositionally biased region" description="Polar residues" evidence="1">
    <location>
        <begin position="311"/>
        <end position="335"/>
    </location>
</feature>
<evidence type="ECO:0000313" key="4">
    <source>
        <dbReference type="Proteomes" id="UP000053989"/>
    </source>
</evidence>
<dbReference type="Proteomes" id="UP000053989">
    <property type="component" value="Unassembled WGS sequence"/>
</dbReference>
<evidence type="ECO:0000256" key="2">
    <source>
        <dbReference type="SAM" id="Phobius"/>
    </source>
</evidence>
<dbReference type="EMBL" id="KN822017">
    <property type="protein sequence ID" value="KIM66455.1"/>
    <property type="molecule type" value="Genomic_DNA"/>
</dbReference>
<reference evidence="4" key="2">
    <citation type="submission" date="2015-01" db="EMBL/GenBank/DDBJ databases">
        <title>Evolutionary Origins and Diversification of the Mycorrhizal Mutualists.</title>
        <authorList>
            <consortium name="DOE Joint Genome Institute"/>
            <consortium name="Mycorrhizal Genomics Consortium"/>
            <person name="Kohler A."/>
            <person name="Kuo A."/>
            <person name="Nagy L.G."/>
            <person name="Floudas D."/>
            <person name="Copeland A."/>
            <person name="Barry K.W."/>
            <person name="Cichocki N."/>
            <person name="Veneault-Fourrey C."/>
            <person name="LaButti K."/>
            <person name="Lindquist E.A."/>
            <person name="Lipzen A."/>
            <person name="Lundell T."/>
            <person name="Morin E."/>
            <person name="Murat C."/>
            <person name="Riley R."/>
            <person name="Ohm R."/>
            <person name="Sun H."/>
            <person name="Tunlid A."/>
            <person name="Henrissat B."/>
            <person name="Grigoriev I.V."/>
            <person name="Hibbett D.S."/>
            <person name="Martin F."/>
        </authorList>
    </citation>
    <scope>NUCLEOTIDE SEQUENCE [LARGE SCALE GENOMIC DNA]</scope>
    <source>
        <strain evidence="4">Foug A</strain>
    </source>
</reference>
<feature type="compositionally biased region" description="Polar residues" evidence="1">
    <location>
        <begin position="222"/>
        <end position="232"/>
    </location>
</feature>
<dbReference type="OrthoDB" id="3194625at2759"/>
<keyword evidence="4" id="KW-1185">Reference proteome</keyword>
<feature type="region of interest" description="Disordered" evidence="1">
    <location>
        <begin position="1"/>
        <end position="101"/>
    </location>
</feature>
<evidence type="ECO:0000313" key="3">
    <source>
        <dbReference type="EMBL" id="KIM66455.1"/>
    </source>
</evidence>
<keyword evidence="2" id="KW-0472">Membrane</keyword>
<keyword evidence="2" id="KW-0812">Transmembrane</keyword>
<organism evidence="3 4">
    <name type="scientific">Scleroderma citrinum Foug A</name>
    <dbReference type="NCBI Taxonomy" id="1036808"/>
    <lineage>
        <taxon>Eukaryota</taxon>
        <taxon>Fungi</taxon>
        <taxon>Dikarya</taxon>
        <taxon>Basidiomycota</taxon>
        <taxon>Agaricomycotina</taxon>
        <taxon>Agaricomycetes</taxon>
        <taxon>Agaricomycetidae</taxon>
        <taxon>Boletales</taxon>
        <taxon>Sclerodermatineae</taxon>
        <taxon>Sclerodermataceae</taxon>
        <taxon>Scleroderma</taxon>
    </lineage>
</organism>
<dbReference type="STRING" id="1036808.A0A0C3E0Y2"/>
<feature type="region of interest" description="Disordered" evidence="1">
    <location>
        <begin position="303"/>
        <end position="335"/>
    </location>
</feature>
<name>A0A0C3E0Y2_9AGAM</name>
<sequence>MSTESPSATNPSATDSTSAISTASTEPTSDALPTSLSLPTSIVTSIIPTTTRSSTRPTPTFVNTSTSRSTSTSSISTSATPPPTTTSITSPTSASWTSTMPPGIPTTFTSSYIAIIGGSTYTTQSLIQSIIPTQPSSFSDQRAATIAGAAAGAALFIIILVATIFYFRRKHFKRLRILDAIMSGRNQAHKRAMLLAGEDLDDIDLSHHPPAGGYRDYGTPWDTESPQGSISDRSFIPRGLGFHSGNGPSPSPSISRSSVPFTLTSHQSRRSEMGSLFQEDLPDERSRLVDPLFHGPETDLTRIVDDVMGPSPSSKQLKHQPNLSQTSSPVIQRPG</sequence>
<reference evidence="3 4" key="1">
    <citation type="submission" date="2014-04" db="EMBL/GenBank/DDBJ databases">
        <authorList>
            <consortium name="DOE Joint Genome Institute"/>
            <person name="Kuo A."/>
            <person name="Kohler A."/>
            <person name="Nagy L.G."/>
            <person name="Floudas D."/>
            <person name="Copeland A."/>
            <person name="Barry K.W."/>
            <person name="Cichocki N."/>
            <person name="Veneault-Fourrey C."/>
            <person name="LaButti K."/>
            <person name="Lindquist E.A."/>
            <person name="Lipzen A."/>
            <person name="Lundell T."/>
            <person name="Morin E."/>
            <person name="Murat C."/>
            <person name="Sun H."/>
            <person name="Tunlid A."/>
            <person name="Henrissat B."/>
            <person name="Grigoriev I.V."/>
            <person name="Hibbett D.S."/>
            <person name="Martin F."/>
            <person name="Nordberg H.P."/>
            <person name="Cantor M.N."/>
            <person name="Hua S.X."/>
        </authorList>
    </citation>
    <scope>NUCLEOTIDE SEQUENCE [LARGE SCALE GENOMIC DNA]</scope>
    <source>
        <strain evidence="3 4">Foug A</strain>
    </source>
</reference>
<evidence type="ECO:0000256" key="1">
    <source>
        <dbReference type="SAM" id="MobiDB-lite"/>
    </source>
</evidence>
<gene>
    <name evidence="3" type="ORF">SCLCIDRAFT_323829</name>
</gene>
<accession>A0A0C3E0Y2</accession>
<keyword evidence="2" id="KW-1133">Transmembrane helix</keyword>
<dbReference type="InParanoid" id="A0A0C3E0Y2"/>
<feature type="compositionally biased region" description="Low complexity" evidence="1">
    <location>
        <begin position="12"/>
        <end position="101"/>
    </location>
</feature>